<evidence type="ECO:0000256" key="4">
    <source>
        <dbReference type="PROSITE-ProRule" id="PRU00169"/>
    </source>
</evidence>
<evidence type="ECO:0000256" key="5">
    <source>
        <dbReference type="PROSITE-ProRule" id="PRU01091"/>
    </source>
</evidence>
<evidence type="ECO:0000259" key="6">
    <source>
        <dbReference type="PROSITE" id="PS50110"/>
    </source>
</evidence>
<dbReference type="RefSeq" id="WP_310281885.1">
    <property type="nucleotide sequence ID" value="NZ_JAVDWQ010000008.1"/>
</dbReference>
<dbReference type="EMBL" id="JAVDWQ010000008">
    <property type="protein sequence ID" value="MDR7210636.1"/>
    <property type="molecule type" value="Genomic_DNA"/>
</dbReference>
<dbReference type="Gene3D" id="6.10.250.690">
    <property type="match status" value="1"/>
</dbReference>
<dbReference type="Pfam" id="PF00072">
    <property type="entry name" value="Response_reg"/>
    <property type="match status" value="1"/>
</dbReference>
<feature type="DNA-binding region" description="OmpR/PhoB-type" evidence="5">
    <location>
        <begin position="132"/>
        <end position="229"/>
    </location>
</feature>
<evidence type="ECO:0000256" key="2">
    <source>
        <dbReference type="ARBA" id="ARBA00023012"/>
    </source>
</evidence>
<dbReference type="CDD" id="cd17574">
    <property type="entry name" value="REC_OmpR"/>
    <property type="match status" value="1"/>
</dbReference>
<dbReference type="SMART" id="SM00862">
    <property type="entry name" value="Trans_reg_C"/>
    <property type="match status" value="1"/>
</dbReference>
<dbReference type="Gene3D" id="1.10.10.10">
    <property type="entry name" value="Winged helix-like DNA-binding domain superfamily/Winged helix DNA-binding domain"/>
    <property type="match status" value="1"/>
</dbReference>
<name>A0ABU1Y8S9_9FLAO</name>
<keyword evidence="2" id="KW-0902">Two-component regulatory system</keyword>
<dbReference type="SMART" id="SM00448">
    <property type="entry name" value="REC"/>
    <property type="match status" value="1"/>
</dbReference>
<evidence type="ECO:0000259" key="7">
    <source>
        <dbReference type="PROSITE" id="PS51755"/>
    </source>
</evidence>
<protein>
    <submittedName>
        <fullName evidence="8">DNA-binding response OmpR family regulator</fullName>
    </submittedName>
</protein>
<accession>A0ABU1Y8S9</accession>
<dbReference type="SUPFAM" id="SSF52172">
    <property type="entry name" value="CheY-like"/>
    <property type="match status" value="1"/>
</dbReference>
<dbReference type="PROSITE" id="PS51755">
    <property type="entry name" value="OMPR_PHOB"/>
    <property type="match status" value="1"/>
</dbReference>
<gene>
    <name evidence="8" type="ORF">J2W48_002586</name>
</gene>
<evidence type="ECO:0000256" key="3">
    <source>
        <dbReference type="ARBA" id="ARBA00023125"/>
    </source>
</evidence>
<sequence length="232" mass="26895">MIKSKILYAEDDETLAFLTKDNLEQNNYEVVHCSDGKSGLESFKNDHFDICILDIMMPKMDGFELATEIRKSNTNIPIIFLSAKTLKEDRLKGLRLGADDYLVKPFSIEELLLKIEIFLKRSQKITSTSIQKTIYEIGKYQFDTQNFFLFNENEKIGLTQREAELLKLFLDNKNSVLKREQILTSLWGNDDYFTGRSLDVFISRLRKILVNEKGISIENLHGIGFRFSIESL</sequence>
<dbReference type="CDD" id="cd00383">
    <property type="entry name" value="trans_reg_C"/>
    <property type="match status" value="1"/>
</dbReference>
<dbReference type="InterPro" id="IPR036388">
    <property type="entry name" value="WH-like_DNA-bd_sf"/>
</dbReference>
<feature type="domain" description="Response regulatory" evidence="6">
    <location>
        <begin position="5"/>
        <end position="119"/>
    </location>
</feature>
<reference evidence="8 9" key="1">
    <citation type="submission" date="2023-07" db="EMBL/GenBank/DDBJ databases">
        <title>Sorghum-associated microbial communities from plants grown in Nebraska, USA.</title>
        <authorList>
            <person name="Schachtman D."/>
        </authorList>
    </citation>
    <scope>NUCLEOTIDE SEQUENCE [LARGE SCALE GENOMIC DNA]</scope>
    <source>
        <strain evidence="8 9">4129</strain>
    </source>
</reference>
<dbReference type="PROSITE" id="PS50110">
    <property type="entry name" value="RESPONSE_REGULATORY"/>
    <property type="match status" value="1"/>
</dbReference>
<keyword evidence="9" id="KW-1185">Reference proteome</keyword>
<dbReference type="Pfam" id="PF00486">
    <property type="entry name" value="Trans_reg_C"/>
    <property type="match status" value="1"/>
</dbReference>
<dbReference type="InterPro" id="IPR001789">
    <property type="entry name" value="Sig_transdc_resp-reg_receiver"/>
</dbReference>
<comment type="caution">
    <text evidence="8">The sequence shown here is derived from an EMBL/GenBank/DDBJ whole genome shotgun (WGS) entry which is preliminary data.</text>
</comment>
<evidence type="ECO:0000313" key="9">
    <source>
        <dbReference type="Proteomes" id="UP001269081"/>
    </source>
</evidence>
<evidence type="ECO:0000313" key="8">
    <source>
        <dbReference type="EMBL" id="MDR7210636.1"/>
    </source>
</evidence>
<keyword evidence="3 5" id="KW-0238">DNA-binding</keyword>
<dbReference type="PANTHER" id="PTHR48111">
    <property type="entry name" value="REGULATOR OF RPOS"/>
    <property type="match status" value="1"/>
</dbReference>
<evidence type="ECO:0000256" key="1">
    <source>
        <dbReference type="ARBA" id="ARBA00022553"/>
    </source>
</evidence>
<keyword evidence="1 4" id="KW-0597">Phosphoprotein</keyword>
<dbReference type="Gene3D" id="3.40.50.2300">
    <property type="match status" value="1"/>
</dbReference>
<dbReference type="GO" id="GO:0003677">
    <property type="term" value="F:DNA binding"/>
    <property type="evidence" value="ECO:0007669"/>
    <property type="project" value="UniProtKB-KW"/>
</dbReference>
<dbReference type="InterPro" id="IPR011006">
    <property type="entry name" value="CheY-like_superfamily"/>
</dbReference>
<dbReference type="PANTHER" id="PTHR48111:SF40">
    <property type="entry name" value="PHOSPHATE REGULON TRANSCRIPTIONAL REGULATORY PROTEIN PHOB"/>
    <property type="match status" value="1"/>
</dbReference>
<feature type="domain" description="OmpR/PhoB-type" evidence="7">
    <location>
        <begin position="132"/>
        <end position="229"/>
    </location>
</feature>
<dbReference type="Proteomes" id="UP001269081">
    <property type="component" value="Unassembled WGS sequence"/>
</dbReference>
<proteinExistence type="predicted"/>
<dbReference type="InterPro" id="IPR001867">
    <property type="entry name" value="OmpR/PhoB-type_DNA-bd"/>
</dbReference>
<organism evidence="8 9">
    <name type="scientific">Flavobacterium piscis</name>
    <dbReference type="NCBI Taxonomy" id="1114874"/>
    <lineage>
        <taxon>Bacteria</taxon>
        <taxon>Pseudomonadati</taxon>
        <taxon>Bacteroidota</taxon>
        <taxon>Flavobacteriia</taxon>
        <taxon>Flavobacteriales</taxon>
        <taxon>Flavobacteriaceae</taxon>
        <taxon>Flavobacterium</taxon>
    </lineage>
</organism>
<dbReference type="InterPro" id="IPR039420">
    <property type="entry name" value="WalR-like"/>
</dbReference>
<feature type="modified residue" description="4-aspartylphosphate" evidence="4">
    <location>
        <position position="54"/>
    </location>
</feature>